<dbReference type="Pfam" id="PF04294">
    <property type="entry name" value="VanW"/>
    <property type="match status" value="1"/>
</dbReference>
<evidence type="ECO:0000256" key="1">
    <source>
        <dbReference type="SAM" id="MobiDB-lite"/>
    </source>
</evidence>
<dbReference type="InterPro" id="IPR007391">
    <property type="entry name" value="Vancomycin_resist_VanW"/>
</dbReference>
<protein>
    <submittedName>
        <fullName evidence="3">VanW family protein</fullName>
    </submittedName>
</protein>
<keyword evidence="2" id="KW-0812">Transmembrane</keyword>
<keyword evidence="2" id="KW-0472">Membrane</keyword>
<dbReference type="EMBL" id="BAAAPY010000010">
    <property type="protein sequence ID" value="GAA2083015.1"/>
    <property type="molecule type" value="Genomic_DNA"/>
</dbReference>
<name>A0ABN2W4A3_9ACTN</name>
<evidence type="ECO:0000313" key="3">
    <source>
        <dbReference type="EMBL" id="GAA2083015.1"/>
    </source>
</evidence>
<dbReference type="Proteomes" id="UP001501480">
    <property type="component" value="Unassembled WGS sequence"/>
</dbReference>
<feature type="region of interest" description="Disordered" evidence="1">
    <location>
        <begin position="1"/>
        <end position="115"/>
    </location>
</feature>
<keyword evidence="2" id="KW-1133">Transmembrane helix</keyword>
<dbReference type="InterPro" id="IPR052913">
    <property type="entry name" value="Glycopeptide_resist_protein"/>
</dbReference>
<feature type="compositionally biased region" description="Acidic residues" evidence="1">
    <location>
        <begin position="52"/>
        <end position="67"/>
    </location>
</feature>
<feature type="compositionally biased region" description="Acidic residues" evidence="1">
    <location>
        <begin position="684"/>
        <end position="694"/>
    </location>
</feature>
<dbReference type="PANTHER" id="PTHR35788:SF1">
    <property type="entry name" value="EXPORTED PROTEIN"/>
    <property type="match status" value="1"/>
</dbReference>
<feature type="transmembrane region" description="Helical" evidence="2">
    <location>
        <begin position="123"/>
        <end position="141"/>
    </location>
</feature>
<sequence>MSPDQRPDGVGDEVEVDRPAETDGSGGDEMPDQQAAAPSDDPAPGTAATESADPELGDDELGDDELGPEWGVTDGPARVSDETTAAAAIEEDPTPADDPDDDPADDPVDEAEASPGRRWPRRVLLGTLLGLGALYLVGFALTGTRMPANATVAGIDVGGMAPSQARSVVDAELSPRVDDPVRLVHTGEDEESTQRFEIDPAEAGLTFDLDRTIDEAGGTRSWDPRDMLALFFGSRDHAPALDVDQADLDSAVERIGEAVDVDVVEPLITFPDAEPQARQPEAGLEVDREEAPRAIRAAYLVQTEPREVPTRVVEPTVDEDGLTEAMTTIAEPAVSGPVVIEVGDEDSVELPVTAFAPALTVEVRDDRMAPRIDPETLAEPLQDSTTGIGEQAVDATIDIVDGEPVITPSQEGVGLQPREMAEKLVPVLTETGDARSVQVDATVVEPEFTTEDAEALGVVERVSEFETYYPHADYRNINQGRAAELIDGTLLKPGETFSFNDTVGQRTEAAGFTSGAVISGGRFRDELGGGVSQVVTTTYNAAFFAGMDDVEHHPHAFYIDRYPVGREATVYFGSLDLRFRNSTDHGVLIKASVTPSTPGTRGTMRVEMWSTKVWDIEAGASQRRNFRNPGTRYDDSPTCTPQAPIQGFDIDIYRTFRQNGETVKSETVTANYQAADRVICGSPPDEDDEDDEDD</sequence>
<gene>
    <name evidence="3" type="ORF">GCM10009821_25000</name>
</gene>
<evidence type="ECO:0000256" key="2">
    <source>
        <dbReference type="SAM" id="Phobius"/>
    </source>
</evidence>
<comment type="caution">
    <text evidence="3">The sequence shown here is derived from an EMBL/GenBank/DDBJ whole genome shotgun (WGS) entry which is preliminary data.</text>
</comment>
<keyword evidence="4" id="KW-1185">Reference proteome</keyword>
<feature type="compositionally biased region" description="Low complexity" evidence="1">
    <location>
        <begin position="32"/>
        <end position="49"/>
    </location>
</feature>
<feature type="compositionally biased region" description="Acidic residues" evidence="1">
    <location>
        <begin position="89"/>
        <end position="112"/>
    </location>
</feature>
<accession>A0ABN2W4A3</accession>
<feature type="region of interest" description="Disordered" evidence="1">
    <location>
        <begin position="674"/>
        <end position="694"/>
    </location>
</feature>
<dbReference type="PANTHER" id="PTHR35788">
    <property type="entry name" value="EXPORTED PROTEIN-RELATED"/>
    <property type="match status" value="1"/>
</dbReference>
<organism evidence="3 4">
    <name type="scientific">Aeromicrobium halocynthiae</name>
    <dbReference type="NCBI Taxonomy" id="560557"/>
    <lineage>
        <taxon>Bacteria</taxon>
        <taxon>Bacillati</taxon>
        <taxon>Actinomycetota</taxon>
        <taxon>Actinomycetes</taxon>
        <taxon>Propionibacteriales</taxon>
        <taxon>Nocardioidaceae</taxon>
        <taxon>Aeromicrobium</taxon>
    </lineage>
</organism>
<proteinExistence type="predicted"/>
<dbReference type="RefSeq" id="WP_344329210.1">
    <property type="nucleotide sequence ID" value="NZ_BAAAPY010000010.1"/>
</dbReference>
<reference evidence="3 4" key="1">
    <citation type="journal article" date="2019" name="Int. J. Syst. Evol. Microbiol.">
        <title>The Global Catalogue of Microorganisms (GCM) 10K type strain sequencing project: providing services to taxonomists for standard genome sequencing and annotation.</title>
        <authorList>
            <consortium name="The Broad Institute Genomics Platform"/>
            <consortium name="The Broad Institute Genome Sequencing Center for Infectious Disease"/>
            <person name="Wu L."/>
            <person name="Ma J."/>
        </authorList>
    </citation>
    <scope>NUCLEOTIDE SEQUENCE [LARGE SCALE GENOMIC DNA]</scope>
    <source>
        <strain evidence="3 4">JCM 15749</strain>
    </source>
</reference>
<evidence type="ECO:0000313" key="4">
    <source>
        <dbReference type="Proteomes" id="UP001501480"/>
    </source>
</evidence>